<dbReference type="RefSeq" id="WP_173810848.1">
    <property type="nucleotide sequence ID" value="NZ_JABSNP010000014.1"/>
</dbReference>
<keyword evidence="6" id="KW-1185">Reference proteome</keyword>
<evidence type="ECO:0000256" key="1">
    <source>
        <dbReference type="ARBA" id="ARBA00022801"/>
    </source>
</evidence>
<sequence>MNTIYSRSAASLWLAALAAGLLLGGCNGKPAETDASKTTVVVPGSETKASDSTATAKAGAVKPTGPKPAWGPTIAPEMQAVIEQLMSFKSPPLTSVTPQAARQLPTAADAAMKEMKAAGIPVPPMNVDTVGKTLVPGVRARIYTPKTGTAPFPVIVYYHGGGWVIAGVDTYSSSAQALAEEVGAVVVSVAYRQAPEHKFPTAHDDSFAAYQWVLKNAASIKGDPKNVAVVGESAGGGLAGAVSLMARDKKVALPKYQVLVYPIAGYDQNTPSYLKATDYVPLNKAAMGWFFKNYLRSPADGKDPRIDLVNANLKGLPPTTIIGAELDPLMSEGKTLADNLQKAGVKVDYKLYPGTTHEFYGMGAVVPQAKEAEQLAADDLKKAFGK</sequence>
<dbReference type="SUPFAM" id="SSF53474">
    <property type="entry name" value="alpha/beta-Hydrolases"/>
    <property type="match status" value="1"/>
</dbReference>
<reference evidence="5 6" key="1">
    <citation type="submission" date="2020-05" db="EMBL/GenBank/DDBJ databases">
        <title>Genomic Encyclopedia of Type Strains, Phase IV (KMG-V): Genome sequencing to study the core and pangenomes of soil and plant-associated prokaryotes.</title>
        <authorList>
            <person name="Whitman W."/>
        </authorList>
    </citation>
    <scope>NUCLEOTIDE SEQUENCE [LARGE SCALE GENOMIC DNA]</scope>
    <source>
        <strain evidence="5 6">9A</strain>
    </source>
</reference>
<feature type="signal peptide" evidence="3">
    <location>
        <begin position="1"/>
        <end position="18"/>
    </location>
</feature>
<dbReference type="Gene3D" id="3.40.50.1820">
    <property type="entry name" value="alpha/beta hydrolase"/>
    <property type="match status" value="1"/>
</dbReference>
<evidence type="ECO:0000256" key="3">
    <source>
        <dbReference type="SAM" id="SignalP"/>
    </source>
</evidence>
<keyword evidence="3" id="KW-0732">Signal</keyword>
<evidence type="ECO:0000256" key="2">
    <source>
        <dbReference type="SAM" id="MobiDB-lite"/>
    </source>
</evidence>
<evidence type="ECO:0000313" key="6">
    <source>
        <dbReference type="Proteomes" id="UP000779507"/>
    </source>
</evidence>
<evidence type="ECO:0000313" key="5">
    <source>
        <dbReference type="EMBL" id="NRT20105.1"/>
    </source>
</evidence>
<dbReference type="Proteomes" id="UP000779507">
    <property type="component" value="Unassembled WGS sequence"/>
</dbReference>
<feature type="compositionally biased region" description="Low complexity" evidence="2">
    <location>
        <begin position="45"/>
        <end position="60"/>
    </location>
</feature>
<accession>A0ABX2FUL8</accession>
<dbReference type="InterPro" id="IPR050300">
    <property type="entry name" value="GDXG_lipolytic_enzyme"/>
</dbReference>
<feature type="domain" description="Alpha/beta hydrolase fold-3" evidence="4">
    <location>
        <begin position="155"/>
        <end position="360"/>
    </location>
</feature>
<organism evidence="5 6">
    <name type="scientific">Hymenobacter caeli</name>
    <dbReference type="NCBI Taxonomy" id="2735894"/>
    <lineage>
        <taxon>Bacteria</taxon>
        <taxon>Pseudomonadati</taxon>
        <taxon>Bacteroidota</taxon>
        <taxon>Cytophagia</taxon>
        <taxon>Cytophagales</taxon>
        <taxon>Hymenobacteraceae</taxon>
        <taxon>Hymenobacter</taxon>
    </lineage>
</organism>
<dbReference type="InterPro" id="IPR013094">
    <property type="entry name" value="AB_hydrolase_3"/>
</dbReference>
<gene>
    <name evidence="5" type="ORF">HNP98_002944</name>
</gene>
<proteinExistence type="predicted"/>
<keyword evidence="1" id="KW-0378">Hydrolase</keyword>
<name>A0ABX2FUL8_9BACT</name>
<dbReference type="PROSITE" id="PS51257">
    <property type="entry name" value="PROKAR_LIPOPROTEIN"/>
    <property type="match status" value="1"/>
</dbReference>
<protein>
    <submittedName>
        <fullName evidence="5">Acetyl esterase/lipase</fullName>
    </submittedName>
</protein>
<dbReference type="PANTHER" id="PTHR48081:SF8">
    <property type="entry name" value="ALPHA_BETA HYDROLASE FOLD-3 DOMAIN-CONTAINING PROTEIN-RELATED"/>
    <property type="match status" value="1"/>
</dbReference>
<dbReference type="PANTHER" id="PTHR48081">
    <property type="entry name" value="AB HYDROLASE SUPERFAMILY PROTEIN C4A8.06C"/>
    <property type="match status" value="1"/>
</dbReference>
<comment type="caution">
    <text evidence="5">The sequence shown here is derived from an EMBL/GenBank/DDBJ whole genome shotgun (WGS) entry which is preliminary data.</text>
</comment>
<evidence type="ECO:0000259" key="4">
    <source>
        <dbReference type="Pfam" id="PF07859"/>
    </source>
</evidence>
<dbReference type="EMBL" id="JABSNP010000014">
    <property type="protein sequence ID" value="NRT20105.1"/>
    <property type="molecule type" value="Genomic_DNA"/>
</dbReference>
<dbReference type="Pfam" id="PF07859">
    <property type="entry name" value="Abhydrolase_3"/>
    <property type="match status" value="1"/>
</dbReference>
<feature type="region of interest" description="Disordered" evidence="2">
    <location>
        <begin position="41"/>
        <end position="70"/>
    </location>
</feature>
<dbReference type="InterPro" id="IPR029058">
    <property type="entry name" value="AB_hydrolase_fold"/>
</dbReference>
<feature type="chain" id="PRO_5046207438" evidence="3">
    <location>
        <begin position="19"/>
        <end position="386"/>
    </location>
</feature>